<dbReference type="InterPro" id="IPR030513">
    <property type="entry name" value="Dehydrin_CS"/>
</dbReference>
<evidence type="ECO:0000256" key="3">
    <source>
        <dbReference type="SAM" id="MobiDB-lite"/>
    </source>
</evidence>
<dbReference type="RefSeq" id="XP_021828001.1">
    <property type="nucleotide sequence ID" value="XM_021972309.1"/>
</dbReference>
<feature type="compositionally biased region" description="Basic and acidic residues" evidence="3">
    <location>
        <begin position="142"/>
        <end position="158"/>
    </location>
</feature>
<dbReference type="Proteomes" id="UP000515124">
    <property type="component" value="Unplaced"/>
</dbReference>
<name>A0A6P5TLZ3_PRUAV</name>
<protein>
    <submittedName>
        <fullName evidence="5">Late embryogenesis abundant protein-like</fullName>
    </submittedName>
</protein>
<comment type="similarity">
    <text evidence="1 2">Belongs to the plant dehydrin family.</text>
</comment>
<dbReference type="GO" id="GO:0009737">
    <property type="term" value="P:response to abscisic acid"/>
    <property type="evidence" value="ECO:0007669"/>
    <property type="project" value="TreeGrafter"/>
</dbReference>
<dbReference type="KEGG" id="pavi:110768544"/>
<evidence type="ECO:0000256" key="2">
    <source>
        <dbReference type="RuleBase" id="RU003995"/>
    </source>
</evidence>
<feature type="region of interest" description="Disordered" evidence="3">
    <location>
        <begin position="81"/>
        <end position="208"/>
    </location>
</feature>
<feature type="compositionally biased region" description="Basic and acidic residues" evidence="3">
    <location>
        <begin position="188"/>
        <end position="208"/>
    </location>
</feature>
<feature type="region of interest" description="Disordered" evidence="3">
    <location>
        <begin position="42"/>
        <end position="68"/>
    </location>
</feature>
<dbReference type="Pfam" id="PF00257">
    <property type="entry name" value="Dehydrin"/>
    <property type="match status" value="1"/>
</dbReference>
<feature type="compositionally biased region" description="Low complexity" evidence="3">
    <location>
        <begin position="159"/>
        <end position="187"/>
    </location>
</feature>
<dbReference type="GO" id="GO:0005829">
    <property type="term" value="C:cytosol"/>
    <property type="evidence" value="ECO:0007669"/>
    <property type="project" value="TreeGrafter"/>
</dbReference>
<evidence type="ECO:0000256" key="1">
    <source>
        <dbReference type="ARBA" id="ARBA00008403"/>
    </source>
</evidence>
<proteinExistence type="inferred from homology"/>
<dbReference type="PANTHER" id="PTHR33346">
    <property type="entry name" value="DEHYDRIN XERO 2-RELATED"/>
    <property type="match status" value="1"/>
</dbReference>
<gene>
    <name evidence="5" type="primary">LOC110768544</name>
</gene>
<accession>A0A6P5TLZ3</accession>
<organism evidence="4 5">
    <name type="scientific">Prunus avium</name>
    <name type="common">Cherry</name>
    <name type="synonym">Cerasus avium</name>
    <dbReference type="NCBI Taxonomy" id="42229"/>
    <lineage>
        <taxon>Eukaryota</taxon>
        <taxon>Viridiplantae</taxon>
        <taxon>Streptophyta</taxon>
        <taxon>Embryophyta</taxon>
        <taxon>Tracheophyta</taxon>
        <taxon>Spermatophyta</taxon>
        <taxon>Magnoliopsida</taxon>
        <taxon>eudicotyledons</taxon>
        <taxon>Gunneridae</taxon>
        <taxon>Pentapetalae</taxon>
        <taxon>rosids</taxon>
        <taxon>fabids</taxon>
        <taxon>Rosales</taxon>
        <taxon>Rosaceae</taxon>
        <taxon>Amygdaloideae</taxon>
        <taxon>Amygdaleae</taxon>
        <taxon>Prunus</taxon>
    </lineage>
</organism>
<dbReference type="AlphaFoldDB" id="A0A6P5TLZ3"/>
<reference evidence="5" key="1">
    <citation type="submission" date="2025-08" db="UniProtKB">
        <authorList>
            <consortium name="RefSeq"/>
        </authorList>
    </citation>
    <scope>IDENTIFICATION</scope>
</reference>
<keyword evidence="4" id="KW-1185">Reference proteome</keyword>
<sequence>MAQIRDEYGNLVQLTDEHGNPVQLTDEHGNPMHLTGVATSTENEPGTYTGSGVHVPGSGTTGEYEEHGGAMGAAGVATGLGMFGDKQTSDQPHGYDGGLGEHRQQQPHDGGVTGEVCRSGNSSSSSSEEDDGQGGRRKKGLKEKIKEKLTGGKHKDDAQQQARGHGQGQGQAHTIAVGTAITTTATTEAEKKSMMEKIKDKLPGHHSH</sequence>
<dbReference type="GeneID" id="110768544"/>
<dbReference type="PANTHER" id="PTHR33346:SF5">
    <property type="entry name" value="DEHYDRIN LEA-RELATED"/>
    <property type="match status" value="1"/>
</dbReference>
<dbReference type="Gramene" id="Pav_sc0001518.1_g160.1.mk:mrna">
    <property type="protein sequence ID" value="Pav_sc0001518.1_g160.1.mk:mrna"/>
    <property type="gene ID" value="Pav_sc0001518.1_g160.1.mk"/>
</dbReference>
<dbReference type="InterPro" id="IPR000167">
    <property type="entry name" value="Dehydrin"/>
</dbReference>
<dbReference type="GO" id="GO:0009631">
    <property type="term" value="P:cold acclimation"/>
    <property type="evidence" value="ECO:0007669"/>
    <property type="project" value="TreeGrafter"/>
</dbReference>
<evidence type="ECO:0000313" key="5">
    <source>
        <dbReference type="RefSeq" id="XP_021828001.1"/>
    </source>
</evidence>
<evidence type="ECO:0000313" key="4">
    <source>
        <dbReference type="Proteomes" id="UP000515124"/>
    </source>
</evidence>
<dbReference type="PROSITE" id="PS00823">
    <property type="entry name" value="DEHYDRIN_2"/>
    <property type="match status" value="1"/>
</dbReference>
<dbReference type="GO" id="GO:0009414">
    <property type="term" value="P:response to water deprivation"/>
    <property type="evidence" value="ECO:0007669"/>
    <property type="project" value="UniProtKB-ARBA"/>
</dbReference>